<name>A0A7W7RJ02_9ACTN</name>
<dbReference type="AlphaFoldDB" id="A0A7W7RJ02"/>
<protein>
    <submittedName>
        <fullName evidence="1">Uncharacterized protein</fullName>
    </submittedName>
</protein>
<reference evidence="1 2" key="1">
    <citation type="submission" date="2020-08" db="EMBL/GenBank/DDBJ databases">
        <title>Sequencing the genomes of 1000 actinobacteria strains.</title>
        <authorList>
            <person name="Klenk H.-P."/>
        </authorList>
    </citation>
    <scope>NUCLEOTIDE SEQUENCE [LARGE SCALE GENOMIC DNA]</scope>
    <source>
        <strain evidence="1 2">DSM 102030</strain>
    </source>
</reference>
<sequence length="179" mass="19751">MAIRFKIESYRPTPDDPIGRTGVGYFPRMTEAEAWEAGSGTWKVDRAKADREQFALVVGADRVLAITRLSATYATGDARIAFEGELLTAGHPLYERYIGQPDPLANGSRNPIAYGQIDGEEEFLDRGCACGCGTETASVFAPGHDHRAVMQRVRDHFDGSILSFIRWVDAELERDSGPR</sequence>
<dbReference type="RefSeq" id="WP_184580542.1">
    <property type="nucleotide sequence ID" value="NZ_JACHJT010000001.1"/>
</dbReference>
<keyword evidence="2" id="KW-1185">Reference proteome</keyword>
<accession>A0A7W7RJ02</accession>
<evidence type="ECO:0000313" key="2">
    <source>
        <dbReference type="Proteomes" id="UP000523007"/>
    </source>
</evidence>
<proteinExistence type="predicted"/>
<evidence type="ECO:0000313" key="1">
    <source>
        <dbReference type="EMBL" id="MBB4932860.1"/>
    </source>
</evidence>
<comment type="caution">
    <text evidence="1">The sequence shown here is derived from an EMBL/GenBank/DDBJ whole genome shotgun (WGS) entry which is preliminary data.</text>
</comment>
<organism evidence="1 2">
    <name type="scientific">Lipingzhangella halophila</name>
    <dbReference type="NCBI Taxonomy" id="1783352"/>
    <lineage>
        <taxon>Bacteria</taxon>
        <taxon>Bacillati</taxon>
        <taxon>Actinomycetota</taxon>
        <taxon>Actinomycetes</taxon>
        <taxon>Streptosporangiales</taxon>
        <taxon>Nocardiopsidaceae</taxon>
        <taxon>Lipingzhangella</taxon>
    </lineage>
</organism>
<dbReference type="EMBL" id="JACHJT010000001">
    <property type="protein sequence ID" value="MBB4932860.1"/>
    <property type="molecule type" value="Genomic_DNA"/>
</dbReference>
<gene>
    <name evidence="1" type="ORF">F4561_003680</name>
</gene>
<dbReference type="Proteomes" id="UP000523007">
    <property type="component" value="Unassembled WGS sequence"/>
</dbReference>